<evidence type="ECO:0000313" key="3">
    <source>
        <dbReference type="Proteomes" id="UP000192923"/>
    </source>
</evidence>
<reference evidence="2 3" key="1">
    <citation type="submission" date="2016-12" db="EMBL/GenBank/DDBJ databases">
        <authorList>
            <person name="Song W.-J."/>
            <person name="Kurnit D.M."/>
        </authorList>
    </citation>
    <scope>NUCLEOTIDE SEQUENCE [LARGE SCALE GENOMIC DNA]</scope>
    <source>
        <strain evidence="2 3">175</strain>
    </source>
</reference>
<name>A0A1Y6D5M9_9GAMM</name>
<dbReference type="Proteomes" id="UP000192923">
    <property type="component" value="Unassembled WGS sequence"/>
</dbReference>
<organism evidence="2 3">
    <name type="scientific">Methylomagnum ishizawai</name>
    <dbReference type="NCBI Taxonomy" id="1760988"/>
    <lineage>
        <taxon>Bacteria</taxon>
        <taxon>Pseudomonadati</taxon>
        <taxon>Pseudomonadota</taxon>
        <taxon>Gammaproteobacteria</taxon>
        <taxon>Methylococcales</taxon>
        <taxon>Methylococcaceae</taxon>
        <taxon>Methylomagnum</taxon>
    </lineage>
</organism>
<protein>
    <submittedName>
        <fullName evidence="2">Uncharacterized protein</fullName>
    </submittedName>
</protein>
<evidence type="ECO:0000313" key="2">
    <source>
        <dbReference type="EMBL" id="SMF95245.1"/>
    </source>
</evidence>
<dbReference type="EMBL" id="FXAM01000001">
    <property type="protein sequence ID" value="SMF95245.1"/>
    <property type="molecule type" value="Genomic_DNA"/>
</dbReference>
<gene>
    <name evidence="2" type="ORF">SAMN02949497_2598</name>
</gene>
<keyword evidence="3" id="KW-1185">Reference proteome</keyword>
<dbReference type="AlphaFoldDB" id="A0A1Y6D5M9"/>
<evidence type="ECO:0000256" key="1">
    <source>
        <dbReference type="SAM" id="MobiDB-lite"/>
    </source>
</evidence>
<proteinExistence type="predicted"/>
<dbReference type="OrthoDB" id="24840at2"/>
<dbReference type="RefSeq" id="WP_085213311.1">
    <property type="nucleotide sequence ID" value="NZ_FXAM01000001.1"/>
</dbReference>
<feature type="region of interest" description="Disordered" evidence="1">
    <location>
        <begin position="13"/>
        <end position="42"/>
    </location>
</feature>
<sequence length="179" mass="19210">MAVLSALEKIASYFRPPTHTPEPEATTGPDSTANPPTEPRTTPFEALAGRLGDYGVVLEARGSDSARLLATTGFMLGEHHDAIAPLLDAVLASPPGAAIRLDLGQHPAADIGILCQFGQTLDRLGLLAGYEYRRAPHYLLTATARDCPEGRRFLAEGWFPHYGRVAVLRRLGQPSTVGR</sequence>
<accession>A0A1Y6D5M9</accession>